<evidence type="ECO:0000313" key="2">
    <source>
        <dbReference type="EMBL" id="GEP68747.1"/>
    </source>
</evidence>
<feature type="repeat" description="TPR" evidence="1">
    <location>
        <begin position="148"/>
        <end position="181"/>
    </location>
</feature>
<reference evidence="2 3" key="1">
    <citation type="submission" date="2019-07" db="EMBL/GenBank/DDBJ databases">
        <title>Whole genome shotgun sequence of Cellulomonas soli NBRC 109434.</title>
        <authorList>
            <person name="Hosoyama A."/>
            <person name="Uohara A."/>
            <person name="Ohji S."/>
            <person name="Ichikawa N."/>
        </authorList>
    </citation>
    <scope>NUCLEOTIDE SEQUENCE [LARGE SCALE GENOMIC DNA]</scope>
    <source>
        <strain evidence="2 3">NBRC 109434</strain>
    </source>
</reference>
<dbReference type="Pfam" id="PF13424">
    <property type="entry name" value="TPR_12"/>
    <property type="match status" value="1"/>
</dbReference>
<dbReference type="AlphaFoldDB" id="A0A512PC17"/>
<proteinExistence type="predicted"/>
<dbReference type="OrthoDB" id="3777470at2"/>
<sequence length="242" mass="25587">MTSLDALWDFDDPAASEERFRAAAAAAGDAARADVLRTQVARALGLQGRFDEARLLLGSLTSNSPEVRTRVLLERGRVLRSSGESSAAEPLFRAAAVQAAGAGLDGLEVDALHMVALTLEGQDQVDATVRALKRARSSTDPAALAWEPSLLNNLGMACSGLGDWTRALAAFEEALALRRTAGDVGPVNVARWMVAWALRNLGRTDEALARQRELKADLVAAGLEDPYVDEEIALLEGGTAGP</sequence>
<evidence type="ECO:0000256" key="1">
    <source>
        <dbReference type="PROSITE-ProRule" id="PRU00339"/>
    </source>
</evidence>
<keyword evidence="3" id="KW-1185">Reference proteome</keyword>
<dbReference type="SUPFAM" id="SSF48452">
    <property type="entry name" value="TPR-like"/>
    <property type="match status" value="2"/>
</dbReference>
<dbReference type="SMART" id="SM00028">
    <property type="entry name" value="TPR"/>
    <property type="match status" value="2"/>
</dbReference>
<dbReference type="PROSITE" id="PS50005">
    <property type="entry name" value="TPR"/>
    <property type="match status" value="1"/>
</dbReference>
<accession>A0A512PC17</accession>
<dbReference type="InterPro" id="IPR011990">
    <property type="entry name" value="TPR-like_helical_dom_sf"/>
</dbReference>
<dbReference type="EMBL" id="BKAL01000004">
    <property type="protein sequence ID" value="GEP68747.1"/>
    <property type="molecule type" value="Genomic_DNA"/>
</dbReference>
<dbReference type="Gene3D" id="1.25.40.10">
    <property type="entry name" value="Tetratricopeptide repeat domain"/>
    <property type="match status" value="1"/>
</dbReference>
<keyword evidence="1" id="KW-0802">TPR repeat</keyword>
<dbReference type="InterPro" id="IPR019734">
    <property type="entry name" value="TPR_rpt"/>
</dbReference>
<evidence type="ECO:0000313" key="3">
    <source>
        <dbReference type="Proteomes" id="UP000321798"/>
    </source>
</evidence>
<protein>
    <submittedName>
        <fullName evidence="2">Uncharacterized protein</fullName>
    </submittedName>
</protein>
<organism evidence="2 3">
    <name type="scientific">Cellulomonas soli</name>
    <dbReference type="NCBI Taxonomy" id="931535"/>
    <lineage>
        <taxon>Bacteria</taxon>
        <taxon>Bacillati</taxon>
        <taxon>Actinomycetota</taxon>
        <taxon>Actinomycetes</taxon>
        <taxon>Micrococcales</taxon>
        <taxon>Cellulomonadaceae</taxon>
        <taxon>Cellulomonas</taxon>
    </lineage>
</organism>
<dbReference type="RefSeq" id="WP_146952520.1">
    <property type="nucleotide sequence ID" value="NZ_BAABBJ010000003.1"/>
</dbReference>
<dbReference type="Proteomes" id="UP000321798">
    <property type="component" value="Unassembled WGS sequence"/>
</dbReference>
<gene>
    <name evidence="2" type="ORF">CSO01_14620</name>
</gene>
<comment type="caution">
    <text evidence="2">The sequence shown here is derived from an EMBL/GenBank/DDBJ whole genome shotgun (WGS) entry which is preliminary data.</text>
</comment>
<name>A0A512PC17_9CELL</name>